<protein>
    <submittedName>
        <fullName evidence="1">Uncharacterized protein</fullName>
    </submittedName>
</protein>
<sequence>MISYIAIKKVPERRVLDLFRRRYQGEWPAPD</sequence>
<comment type="caution">
    <text evidence="1">The sequence shown here is derived from an EMBL/GenBank/DDBJ whole genome shotgun (WGS) entry which is preliminary data.</text>
</comment>
<organism evidence="1 2">
    <name type="scientific">Linum tenue</name>
    <dbReference type="NCBI Taxonomy" id="586396"/>
    <lineage>
        <taxon>Eukaryota</taxon>
        <taxon>Viridiplantae</taxon>
        <taxon>Streptophyta</taxon>
        <taxon>Embryophyta</taxon>
        <taxon>Tracheophyta</taxon>
        <taxon>Spermatophyta</taxon>
        <taxon>Magnoliopsida</taxon>
        <taxon>eudicotyledons</taxon>
        <taxon>Gunneridae</taxon>
        <taxon>Pentapetalae</taxon>
        <taxon>rosids</taxon>
        <taxon>fabids</taxon>
        <taxon>Malpighiales</taxon>
        <taxon>Linaceae</taxon>
        <taxon>Linum</taxon>
    </lineage>
</organism>
<dbReference type="Proteomes" id="UP001154282">
    <property type="component" value="Unassembled WGS sequence"/>
</dbReference>
<evidence type="ECO:0000313" key="2">
    <source>
        <dbReference type="Proteomes" id="UP001154282"/>
    </source>
</evidence>
<keyword evidence="2" id="KW-1185">Reference proteome</keyword>
<dbReference type="AlphaFoldDB" id="A0AAV0MWZ3"/>
<gene>
    <name evidence="1" type="ORF">LITE_LOCUS30620</name>
</gene>
<name>A0AAV0MWZ3_9ROSI</name>
<dbReference type="EMBL" id="CAMGYJ010000007">
    <property type="protein sequence ID" value="CAI0450725.1"/>
    <property type="molecule type" value="Genomic_DNA"/>
</dbReference>
<evidence type="ECO:0000313" key="1">
    <source>
        <dbReference type="EMBL" id="CAI0450725.1"/>
    </source>
</evidence>
<reference evidence="1" key="1">
    <citation type="submission" date="2022-08" db="EMBL/GenBank/DDBJ databases">
        <authorList>
            <person name="Gutierrez-Valencia J."/>
        </authorList>
    </citation>
    <scope>NUCLEOTIDE SEQUENCE</scope>
</reference>
<proteinExistence type="predicted"/>
<accession>A0AAV0MWZ3</accession>